<keyword evidence="6" id="KW-0378">Hydrolase</keyword>
<evidence type="ECO:0000256" key="9">
    <source>
        <dbReference type="ARBA" id="ARBA00022908"/>
    </source>
</evidence>
<dbReference type="InterPro" id="IPR012337">
    <property type="entry name" value="RNaseH-like_sf"/>
</dbReference>
<evidence type="ECO:0000259" key="15">
    <source>
        <dbReference type="PROSITE" id="PS50994"/>
    </source>
</evidence>
<evidence type="ECO:0000256" key="14">
    <source>
        <dbReference type="ARBA" id="ARBA00049244"/>
    </source>
</evidence>
<dbReference type="GO" id="GO:0003964">
    <property type="term" value="F:RNA-directed DNA polymerase activity"/>
    <property type="evidence" value="ECO:0007669"/>
    <property type="project" value="UniProtKB-KW"/>
</dbReference>
<organism evidence="16 17">
    <name type="scientific">Microbotryum silenes-dioicae</name>
    <dbReference type="NCBI Taxonomy" id="796604"/>
    <lineage>
        <taxon>Eukaryota</taxon>
        <taxon>Fungi</taxon>
        <taxon>Dikarya</taxon>
        <taxon>Basidiomycota</taxon>
        <taxon>Pucciniomycotina</taxon>
        <taxon>Microbotryomycetes</taxon>
        <taxon>Microbotryales</taxon>
        <taxon>Microbotryaceae</taxon>
        <taxon>Microbotryum</taxon>
    </lineage>
</organism>
<dbReference type="GO" id="GO:0016787">
    <property type="term" value="F:hydrolase activity"/>
    <property type="evidence" value="ECO:0007669"/>
    <property type="project" value="UniProtKB-KW"/>
</dbReference>
<keyword evidence="12" id="KW-0233">DNA recombination</keyword>
<sequence>MTDAPTLRHLLPPNAPAAFAKDCKLTEHNYTDWDLTMPLTVAREVCAYLRKGKFASDSEGYVEVPVNVVVLLKTLRSDNGGEYVSSSFNGFCVARGIKREMTIPHTTEQNGRAERLNLSIVGDTLALLHACLPCPCWDEAAMCCIHTKNLPPRSSARRNPQPSLVRLNPAMAPLRVFECRAWLTVPAHRRDKHEPKGVPLILVGYDRHAEAHRLLDQSSLQTHLGRNVLKY</sequence>
<name>A0A2X0MBI5_9BASI</name>
<keyword evidence="4" id="KW-0479">Metal-binding</keyword>
<dbReference type="Proteomes" id="UP000249464">
    <property type="component" value="Unassembled WGS sequence"/>
</dbReference>
<dbReference type="GO" id="GO:0003887">
    <property type="term" value="F:DNA-directed DNA polymerase activity"/>
    <property type="evidence" value="ECO:0007669"/>
    <property type="project" value="UniProtKB-KW"/>
</dbReference>
<evidence type="ECO:0000256" key="12">
    <source>
        <dbReference type="ARBA" id="ARBA00023172"/>
    </source>
</evidence>
<reference evidence="16 17" key="1">
    <citation type="submission" date="2016-11" db="EMBL/GenBank/DDBJ databases">
        <authorList>
            <person name="Jaros S."/>
            <person name="Januszkiewicz K."/>
            <person name="Wedrychowicz H."/>
        </authorList>
    </citation>
    <scope>NUCLEOTIDE SEQUENCE [LARGE SCALE GENOMIC DNA]</scope>
</reference>
<dbReference type="SUPFAM" id="SSF53098">
    <property type="entry name" value="Ribonuclease H-like"/>
    <property type="match status" value="1"/>
</dbReference>
<keyword evidence="7" id="KW-0460">Magnesium</keyword>
<evidence type="ECO:0000256" key="5">
    <source>
        <dbReference type="ARBA" id="ARBA00022759"/>
    </source>
</evidence>
<keyword evidence="5" id="KW-0255">Endonuclease</keyword>
<keyword evidence="11" id="KW-0239">DNA-directed DNA polymerase</keyword>
<dbReference type="Pfam" id="PF25597">
    <property type="entry name" value="SH3_retrovirus"/>
    <property type="match status" value="1"/>
</dbReference>
<dbReference type="GO" id="GO:0015074">
    <property type="term" value="P:DNA integration"/>
    <property type="evidence" value="ECO:0007669"/>
    <property type="project" value="UniProtKB-KW"/>
</dbReference>
<dbReference type="GO" id="GO:0006310">
    <property type="term" value="P:DNA recombination"/>
    <property type="evidence" value="ECO:0007669"/>
    <property type="project" value="UniProtKB-KW"/>
</dbReference>
<evidence type="ECO:0000256" key="4">
    <source>
        <dbReference type="ARBA" id="ARBA00022723"/>
    </source>
</evidence>
<feature type="domain" description="Integrase catalytic" evidence="15">
    <location>
        <begin position="8"/>
        <end position="170"/>
    </location>
</feature>
<keyword evidence="1" id="KW-0815">Transposition</keyword>
<dbReference type="InterPro" id="IPR036397">
    <property type="entry name" value="RNaseH_sf"/>
</dbReference>
<keyword evidence="11" id="KW-0808">Transferase</keyword>
<evidence type="ECO:0000256" key="3">
    <source>
        <dbReference type="ARBA" id="ARBA00022722"/>
    </source>
</evidence>
<dbReference type="AlphaFoldDB" id="A0A2X0MBI5"/>
<gene>
    <name evidence="16" type="primary">BQ5605_C007g04564</name>
    <name evidence="16" type="ORF">BQ5605_C007G04564</name>
</gene>
<proteinExistence type="predicted"/>
<dbReference type="STRING" id="796604.A0A2X0MBI5"/>
<comment type="catalytic activity">
    <reaction evidence="14">
        <text>DNA(n) + a 2'-deoxyribonucleoside 5'-triphosphate = DNA(n+1) + diphosphate</text>
        <dbReference type="Rhea" id="RHEA:22508"/>
        <dbReference type="Rhea" id="RHEA-COMP:17339"/>
        <dbReference type="Rhea" id="RHEA-COMP:17340"/>
        <dbReference type="ChEBI" id="CHEBI:33019"/>
        <dbReference type="ChEBI" id="CHEBI:61560"/>
        <dbReference type="ChEBI" id="CHEBI:173112"/>
        <dbReference type="EC" id="2.7.7.7"/>
    </reaction>
</comment>
<evidence type="ECO:0000313" key="17">
    <source>
        <dbReference type="Proteomes" id="UP000249464"/>
    </source>
</evidence>
<dbReference type="GO" id="GO:0005634">
    <property type="term" value="C:nucleus"/>
    <property type="evidence" value="ECO:0007669"/>
    <property type="project" value="UniProtKB-ARBA"/>
</dbReference>
<dbReference type="PROSITE" id="PS50994">
    <property type="entry name" value="INTEGRASE"/>
    <property type="match status" value="1"/>
</dbReference>
<dbReference type="InterPro" id="IPR057670">
    <property type="entry name" value="SH3_retrovirus"/>
</dbReference>
<keyword evidence="3" id="KW-0540">Nuclease</keyword>
<dbReference type="PANTHER" id="PTHR42648:SF11">
    <property type="entry name" value="TRANSPOSON TY4-P GAG-POL POLYPROTEIN"/>
    <property type="match status" value="1"/>
</dbReference>
<evidence type="ECO:0000256" key="13">
    <source>
        <dbReference type="ARBA" id="ARBA00048173"/>
    </source>
</evidence>
<accession>A0A2X0MBI5</accession>
<comment type="catalytic activity">
    <reaction evidence="13">
        <text>DNA(n) + a 2'-deoxyribonucleoside 5'-triphosphate = DNA(n+1) + diphosphate</text>
        <dbReference type="Rhea" id="RHEA:22508"/>
        <dbReference type="Rhea" id="RHEA-COMP:17339"/>
        <dbReference type="Rhea" id="RHEA-COMP:17340"/>
        <dbReference type="ChEBI" id="CHEBI:33019"/>
        <dbReference type="ChEBI" id="CHEBI:61560"/>
        <dbReference type="ChEBI" id="CHEBI:173112"/>
        <dbReference type="EC" id="2.7.7.49"/>
    </reaction>
</comment>
<dbReference type="InterPro" id="IPR039537">
    <property type="entry name" value="Retrotran_Ty1/copia-like"/>
</dbReference>
<evidence type="ECO:0000256" key="11">
    <source>
        <dbReference type="ARBA" id="ARBA00022932"/>
    </source>
</evidence>
<dbReference type="GO" id="GO:0046872">
    <property type="term" value="F:metal ion binding"/>
    <property type="evidence" value="ECO:0007669"/>
    <property type="project" value="UniProtKB-KW"/>
</dbReference>
<keyword evidence="17" id="KW-1185">Reference proteome</keyword>
<dbReference type="Gene3D" id="3.30.420.10">
    <property type="entry name" value="Ribonuclease H-like superfamily/Ribonuclease H"/>
    <property type="match status" value="1"/>
</dbReference>
<evidence type="ECO:0000313" key="16">
    <source>
        <dbReference type="EMBL" id="SGY61486.1"/>
    </source>
</evidence>
<dbReference type="EMBL" id="FQNC01000045">
    <property type="protein sequence ID" value="SGY61486.1"/>
    <property type="molecule type" value="Genomic_DNA"/>
</dbReference>
<keyword evidence="2" id="KW-0548">Nucleotidyltransferase</keyword>
<evidence type="ECO:0000256" key="1">
    <source>
        <dbReference type="ARBA" id="ARBA00022578"/>
    </source>
</evidence>
<evidence type="ECO:0000256" key="7">
    <source>
        <dbReference type="ARBA" id="ARBA00022842"/>
    </source>
</evidence>
<protein>
    <submittedName>
        <fullName evidence="16">BQ5605_C007g04564 protein</fullName>
    </submittedName>
</protein>
<dbReference type="GO" id="GO:0032196">
    <property type="term" value="P:transposition"/>
    <property type="evidence" value="ECO:0007669"/>
    <property type="project" value="UniProtKB-KW"/>
</dbReference>
<dbReference type="InterPro" id="IPR001584">
    <property type="entry name" value="Integrase_cat-core"/>
</dbReference>
<evidence type="ECO:0000256" key="10">
    <source>
        <dbReference type="ARBA" id="ARBA00022918"/>
    </source>
</evidence>
<dbReference type="GO" id="GO:0004519">
    <property type="term" value="F:endonuclease activity"/>
    <property type="evidence" value="ECO:0007669"/>
    <property type="project" value="UniProtKB-KW"/>
</dbReference>
<keyword evidence="9" id="KW-0229">DNA integration</keyword>
<evidence type="ECO:0000256" key="8">
    <source>
        <dbReference type="ARBA" id="ARBA00022884"/>
    </source>
</evidence>
<keyword evidence="10" id="KW-0695">RNA-directed DNA polymerase</keyword>
<dbReference type="PANTHER" id="PTHR42648">
    <property type="entry name" value="TRANSPOSASE, PUTATIVE-RELATED"/>
    <property type="match status" value="1"/>
</dbReference>
<dbReference type="GO" id="GO:0003723">
    <property type="term" value="F:RNA binding"/>
    <property type="evidence" value="ECO:0007669"/>
    <property type="project" value="UniProtKB-KW"/>
</dbReference>
<evidence type="ECO:0000256" key="2">
    <source>
        <dbReference type="ARBA" id="ARBA00022695"/>
    </source>
</evidence>
<evidence type="ECO:0000256" key="6">
    <source>
        <dbReference type="ARBA" id="ARBA00022801"/>
    </source>
</evidence>
<keyword evidence="8" id="KW-0694">RNA-binding</keyword>